<dbReference type="Proteomes" id="UP000823877">
    <property type="component" value="Unassembled WGS sequence"/>
</dbReference>
<organism evidence="1 2">
    <name type="scientific">Candidatus Eubacterium faecale</name>
    <dbReference type="NCBI Taxonomy" id="2838568"/>
    <lineage>
        <taxon>Bacteria</taxon>
        <taxon>Bacillati</taxon>
        <taxon>Bacillota</taxon>
        <taxon>Clostridia</taxon>
        <taxon>Eubacteriales</taxon>
        <taxon>Eubacteriaceae</taxon>
        <taxon>Eubacterium</taxon>
    </lineage>
</organism>
<reference evidence="1" key="2">
    <citation type="submission" date="2021-04" db="EMBL/GenBank/DDBJ databases">
        <authorList>
            <person name="Gilroy R."/>
        </authorList>
    </citation>
    <scope>NUCLEOTIDE SEQUENCE</scope>
    <source>
        <strain evidence="1">CHK188-16595</strain>
    </source>
</reference>
<protein>
    <submittedName>
        <fullName evidence="1">Uncharacterized protein</fullName>
    </submittedName>
</protein>
<evidence type="ECO:0000313" key="2">
    <source>
        <dbReference type="Proteomes" id="UP000823877"/>
    </source>
</evidence>
<dbReference type="AlphaFoldDB" id="A0A9D2MGZ3"/>
<proteinExistence type="predicted"/>
<name>A0A9D2MGZ3_9FIRM</name>
<sequence length="51" mass="5587">MDTLLADPDTDKSELPVDEVTITVTFQDGKKARKTVNVSFDKGGVAQFVMK</sequence>
<evidence type="ECO:0000313" key="1">
    <source>
        <dbReference type="EMBL" id="HJB74522.1"/>
    </source>
</evidence>
<comment type="caution">
    <text evidence="1">The sequence shown here is derived from an EMBL/GenBank/DDBJ whole genome shotgun (WGS) entry which is preliminary data.</text>
</comment>
<dbReference type="EMBL" id="DWXN01000005">
    <property type="protein sequence ID" value="HJB74522.1"/>
    <property type="molecule type" value="Genomic_DNA"/>
</dbReference>
<accession>A0A9D2MGZ3</accession>
<reference evidence="1" key="1">
    <citation type="journal article" date="2021" name="PeerJ">
        <title>Extensive microbial diversity within the chicken gut microbiome revealed by metagenomics and culture.</title>
        <authorList>
            <person name="Gilroy R."/>
            <person name="Ravi A."/>
            <person name="Getino M."/>
            <person name="Pursley I."/>
            <person name="Horton D.L."/>
            <person name="Alikhan N.F."/>
            <person name="Baker D."/>
            <person name="Gharbi K."/>
            <person name="Hall N."/>
            <person name="Watson M."/>
            <person name="Adriaenssens E.M."/>
            <person name="Foster-Nyarko E."/>
            <person name="Jarju S."/>
            <person name="Secka A."/>
            <person name="Antonio M."/>
            <person name="Oren A."/>
            <person name="Chaudhuri R.R."/>
            <person name="La Ragione R."/>
            <person name="Hildebrand F."/>
            <person name="Pallen M.J."/>
        </authorList>
    </citation>
    <scope>NUCLEOTIDE SEQUENCE</scope>
    <source>
        <strain evidence="1">CHK188-16595</strain>
    </source>
</reference>
<gene>
    <name evidence="1" type="ORF">IAA37_02475</name>
</gene>